<comment type="caution">
    <text evidence="2">The sequence shown here is derived from an EMBL/GenBank/DDBJ whole genome shotgun (WGS) entry which is preliminary data.</text>
</comment>
<dbReference type="InterPro" id="IPR046700">
    <property type="entry name" value="DUF6570"/>
</dbReference>
<dbReference type="Pfam" id="PF20209">
    <property type="entry name" value="DUF6570"/>
    <property type="match status" value="1"/>
</dbReference>
<sequence>VCLKCLKELEQGHTLLLSLVNNMWICDIPSVLMALTLLERVLIARYFSAVYIVKLYFKNQNVHLDPRMLTSGLKGNVITYPLDVKSFSEFIDRQSLPSHPCILAVTIGITFVGLNNAPEKALRGLFQVSRVQVRNAPSWLKNHNPLYRSIILNKSNLSILPEDDV</sequence>
<gene>
    <name evidence="2" type="ORF">BDN71DRAFT_1365711</name>
</gene>
<protein>
    <recommendedName>
        <fullName evidence="1">DUF6570 domain-containing protein</fullName>
    </recommendedName>
</protein>
<evidence type="ECO:0000313" key="3">
    <source>
        <dbReference type="Proteomes" id="UP000807025"/>
    </source>
</evidence>
<keyword evidence="3" id="KW-1185">Reference proteome</keyword>
<name>A0A9P6D0W0_PLEER</name>
<dbReference type="OrthoDB" id="3257061at2759"/>
<feature type="domain" description="DUF6570" evidence="1">
    <location>
        <begin position="14"/>
        <end position="157"/>
    </location>
</feature>
<reference evidence="2" key="1">
    <citation type="submission" date="2020-11" db="EMBL/GenBank/DDBJ databases">
        <authorList>
            <consortium name="DOE Joint Genome Institute"/>
            <person name="Ahrendt S."/>
            <person name="Riley R."/>
            <person name="Andreopoulos W."/>
            <person name="Labutti K."/>
            <person name="Pangilinan J."/>
            <person name="Ruiz-Duenas F.J."/>
            <person name="Barrasa J.M."/>
            <person name="Sanchez-Garcia M."/>
            <person name="Camarero S."/>
            <person name="Miyauchi S."/>
            <person name="Serrano A."/>
            <person name="Linde D."/>
            <person name="Babiker R."/>
            <person name="Drula E."/>
            <person name="Ayuso-Fernandez I."/>
            <person name="Pacheco R."/>
            <person name="Padilla G."/>
            <person name="Ferreira P."/>
            <person name="Barriuso J."/>
            <person name="Kellner H."/>
            <person name="Castanera R."/>
            <person name="Alfaro M."/>
            <person name="Ramirez L."/>
            <person name="Pisabarro A.G."/>
            <person name="Kuo A."/>
            <person name="Tritt A."/>
            <person name="Lipzen A."/>
            <person name="He G."/>
            <person name="Yan M."/>
            <person name="Ng V."/>
            <person name="Cullen D."/>
            <person name="Martin F."/>
            <person name="Rosso M.-N."/>
            <person name="Henrissat B."/>
            <person name="Hibbett D."/>
            <person name="Martinez A.T."/>
            <person name="Grigoriev I.V."/>
        </authorList>
    </citation>
    <scope>NUCLEOTIDE SEQUENCE</scope>
    <source>
        <strain evidence="2">ATCC 90797</strain>
    </source>
</reference>
<accession>A0A9P6D0W0</accession>
<dbReference type="EMBL" id="MU154733">
    <property type="protein sequence ID" value="KAF9488076.1"/>
    <property type="molecule type" value="Genomic_DNA"/>
</dbReference>
<dbReference type="Proteomes" id="UP000807025">
    <property type="component" value="Unassembled WGS sequence"/>
</dbReference>
<dbReference type="AlphaFoldDB" id="A0A9P6D0W0"/>
<evidence type="ECO:0000313" key="2">
    <source>
        <dbReference type="EMBL" id="KAF9488076.1"/>
    </source>
</evidence>
<evidence type="ECO:0000259" key="1">
    <source>
        <dbReference type="Pfam" id="PF20209"/>
    </source>
</evidence>
<feature type="non-terminal residue" evidence="2">
    <location>
        <position position="165"/>
    </location>
</feature>
<proteinExistence type="predicted"/>
<organism evidence="2 3">
    <name type="scientific">Pleurotus eryngii</name>
    <name type="common">Boletus of the steppes</name>
    <dbReference type="NCBI Taxonomy" id="5323"/>
    <lineage>
        <taxon>Eukaryota</taxon>
        <taxon>Fungi</taxon>
        <taxon>Dikarya</taxon>
        <taxon>Basidiomycota</taxon>
        <taxon>Agaricomycotina</taxon>
        <taxon>Agaricomycetes</taxon>
        <taxon>Agaricomycetidae</taxon>
        <taxon>Agaricales</taxon>
        <taxon>Pleurotineae</taxon>
        <taxon>Pleurotaceae</taxon>
        <taxon>Pleurotus</taxon>
    </lineage>
</organism>
<feature type="non-terminal residue" evidence="2">
    <location>
        <position position="1"/>
    </location>
</feature>